<evidence type="ECO:0000256" key="9">
    <source>
        <dbReference type="ARBA" id="ARBA00049940"/>
    </source>
</evidence>
<protein>
    <recommendedName>
        <fullName evidence="10">Fluoride-specific ion channel FluC</fullName>
    </recommendedName>
</protein>
<dbReference type="PANTHER" id="PTHR28259">
    <property type="entry name" value="FLUORIDE EXPORT PROTEIN 1-RELATED"/>
    <property type="match status" value="1"/>
</dbReference>
<organism evidence="11 12">
    <name type="scientific">Streptomyces bohaiensis</name>
    <dbReference type="NCBI Taxonomy" id="1431344"/>
    <lineage>
        <taxon>Bacteria</taxon>
        <taxon>Bacillati</taxon>
        <taxon>Actinomycetota</taxon>
        <taxon>Actinomycetes</taxon>
        <taxon>Kitasatosporales</taxon>
        <taxon>Streptomycetaceae</taxon>
        <taxon>Streptomyces</taxon>
    </lineage>
</organism>
<dbReference type="Pfam" id="PF02537">
    <property type="entry name" value="CRCB"/>
    <property type="match status" value="1"/>
</dbReference>
<evidence type="ECO:0000256" key="2">
    <source>
        <dbReference type="ARBA" id="ARBA00022475"/>
    </source>
</evidence>
<comment type="subcellular location">
    <subcellularLocation>
        <location evidence="1 10">Cell membrane</location>
        <topology evidence="1 10">Multi-pass membrane protein</topology>
    </subcellularLocation>
</comment>
<evidence type="ECO:0000256" key="8">
    <source>
        <dbReference type="ARBA" id="ARBA00035585"/>
    </source>
</evidence>
<evidence type="ECO:0000256" key="1">
    <source>
        <dbReference type="ARBA" id="ARBA00004651"/>
    </source>
</evidence>
<keyword evidence="3 10" id="KW-0812">Transmembrane</keyword>
<comment type="similarity">
    <text evidence="7 10">Belongs to the fluoride channel Fluc/FEX (TC 1.A.43) family.</text>
</comment>
<dbReference type="EMBL" id="JAAVJC010000234">
    <property type="protein sequence ID" value="NJQ17068.1"/>
    <property type="molecule type" value="Genomic_DNA"/>
</dbReference>
<evidence type="ECO:0000256" key="3">
    <source>
        <dbReference type="ARBA" id="ARBA00022692"/>
    </source>
</evidence>
<feature type="transmembrane region" description="Helical" evidence="10">
    <location>
        <begin position="92"/>
        <end position="119"/>
    </location>
</feature>
<dbReference type="PANTHER" id="PTHR28259:SF1">
    <property type="entry name" value="FLUORIDE EXPORT PROTEIN 1-RELATED"/>
    <property type="match status" value="1"/>
</dbReference>
<keyword evidence="6 10" id="KW-0407">Ion channel</keyword>
<proteinExistence type="inferred from homology"/>
<evidence type="ECO:0000256" key="7">
    <source>
        <dbReference type="ARBA" id="ARBA00035120"/>
    </source>
</evidence>
<comment type="caution">
    <text evidence="11">The sequence shown here is derived from an EMBL/GenBank/DDBJ whole genome shotgun (WGS) entry which is preliminary data.</text>
</comment>
<keyword evidence="10" id="KW-0406">Ion transport</keyword>
<accession>A0ABX1CGM8</accession>
<dbReference type="Proteomes" id="UP000727056">
    <property type="component" value="Unassembled WGS sequence"/>
</dbReference>
<comment type="caution">
    <text evidence="10">Lacks conserved residue(s) required for the propagation of feature annotation.</text>
</comment>
<feature type="transmembrane region" description="Helical" evidence="10">
    <location>
        <begin position="49"/>
        <end position="71"/>
    </location>
</feature>
<sequence length="120" mass="11828">MTWAMVLLGAGVGAPLRFLVDRALSHRLGGRLPLGTLAVNLLGCTGLGAVSALTLPATLAAVLGPGLLATLSTYAALSWETVRLIETGRTPLALVSVVANVVGGTLALLAGAALAAAFAG</sequence>
<evidence type="ECO:0000313" key="12">
    <source>
        <dbReference type="Proteomes" id="UP000727056"/>
    </source>
</evidence>
<reference evidence="11 12" key="1">
    <citation type="submission" date="2020-03" db="EMBL/GenBank/DDBJ databases">
        <title>Draft genome of Streptomyces sp. ventii, isolated from the Axial Seamount in the Pacific Ocean, and resequencing of the two type strains Streptomyces lonarensis strain NCL 716 and Streptomyces bohaiensis strain 11A07.</title>
        <authorList>
            <person name="Loughran R.M."/>
            <person name="Pfannmuller K.M."/>
            <person name="Wasson B.J."/>
            <person name="Deadmond M.C."/>
            <person name="Paddock B.E."/>
            <person name="Koyack M.J."/>
            <person name="Gallegos D.A."/>
            <person name="Mitchell E.A."/>
            <person name="Ushijima B."/>
            <person name="Saw J.H."/>
            <person name="Mcphail K.L."/>
            <person name="Videau P."/>
        </authorList>
    </citation>
    <scope>NUCLEOTIDE SEQUENCE [LARGE SCALE GENOMIC DNA]</scope>
    <source>
        <strain evidence="11 12">11A07</strain>
    </source>
</reference>
<keyword evidence="12" id="KW-1185">Reference proteome</keyword>
<keyword evidence="5 10" id="KW-0472">Membrane</keyword>
<name>A0ABX1CGM8_9ACTN</name>
<evidence type="ECO:0000256" key="6">
    <source>
        <dbReference type="ARBA" id="ARBA00023303"/>
    </source>
</evidence>
<evidence type="ECO:0000313" key="11">
    <source>
        <dbReference type="EMBL" id="NJQ17068.1"/>
    </source>
</evidence>
<evidence type="ECO:0000256" key="4">
    <source>
        <dbReference type="ARBA" id="ARBA00022989"/>
    </source>
</evidence>
<evidence type="ECO:0000256" key="10">
    <source>
        <dbReference type="HAMAP-Rule" id="MF_00454"/>
    </source>
</evidence>
<keyword evidence="2 10" id="KW-1003">Cell membrane</keyword>
<dbReference type="HAMAP" id="MF_00454">
    <property type="entry name" value="FluC"/>
    <property type="match status" value="1"/>
</dbReference>
<keyword evidence="4 10" id="KW-1133">Transmembrane helix</keyword>
<comment type="function">
    <text evidence="9 10">Fluoride-specific ion channel. Important for reducing fluoride concentration in the cell, thus reducing its toxicity.</text>
</comment>
<keyword evidence="10" id="KW-0813">Transport</keyword>
<gene>
    <name evidence="10" type="primary">fluC</name>
    <name evidence="10" type="synonym">crcB</name>
    <name evidence="11" type="ORF">HCN52_19535</name>
</gene>
<dbReference type="InterPro" id="IPR003691">
    <property type="entry name" value="FluC"/>
</dbReference>
<comment type="catalytic activity">
    <reaction evidence="8">
        <text>fluoride(in) = fluoride(out)</text>
        <dbReference type="Rhea" id="RHEA:76159"/>
        <dbReference type="ChEBI" id="CHEBI:17051"/>
    </reaction>
    <physiologicalReaction direction="left-to-right" evidence="8">
        <dbReference type="Rhea" id="RHEA:76160"/>
    </physiologicalReaction>
</comment>
<evidence type="ECO:0000256" key="5">
    <source>
        <dbReference type="ARBA" id="ARBA00023136"/>
    </source>
</evidence>